<keyword evidence="6" id="KW-1185">Reference proteome</keyword>
<comment type="caution">
    <text evidence="5">The sequence shown here is derived from an EMBL/GenBank/DDBJ whole genome shotgun (WGS) entry which is preliminary data.</text>
</comment>
<organism evidence="5 6">
    <name type="scientific">Catenuloplanes indicus</name>
    <dbReference type="NCBI Taxonomy" id="137267"/>
    <lineage>
        <taxon>Bacteria</taxon>
        <taxon>Bacillati</taxon>
        <taxon>Actinomycetota</taxon>
        <taxon>Actinomycetes</taxon>
        <taxon>Micromonosporales</taxon>
        <taxon>Micromonosporaceae</taxon>
        <taxon>Catenuloplanes</taxon>
    </lineage>
</organism>
<evidence type="ECO:0000256" key="2">
    <source>
        <dbReference type="ARBA" id="ARBA00023163"/>
    </source>
</evidence>
<evidence type="ECO:0000256" key="1">
    <source>
        <dbReference type="ARBA" id="ARBA00023015"/>
    </source>
</evidence>
<dbReference type="InterPro" id="IPR029016">
    <property type="entry name" value="GAF-like_dom_sf"/>
</dbReference>
<keyword evidence="1" id="KW-0805">Transcription regulation</keyword>
<gene>
    <name evidence="5" type="ORF">J2S42_007820</name>
</gene>
<name>A0AAE3W7P4_9ACTN</name>
<dbReference type="PANTHER" id="PTHR30136">
    <property type="entry name" value="HELIX-TURN-HELIX TRANSCRIPTIONAL REGULATOR, ICLR FAMILY"/>
    <property type="match status" value="1"/>
</dbReference>
<dbReference type="GO" id="GO:0003677">
    <property type="term" value="F:DNA binding"/>
    <property type="evidence" value="ECO:0007669"/>
    <property type="project" value="UniProtKB-KW"/>
</dbReference>
<dbReference type="InterPro" id="IPR036390">
    <property type="entry name" value="WH_DNA-bd_sf"/>
</dbReference>
<dbReference type="Gene3D" id="1.10.10.10">
    <property type="entry name" value="Winged helix-like DNA-binding domain superfamily/Winged helix DNA-binding domain"/>
    <property type="match status" value="1"/>
</dbReference>
<dbReference type="EMBL" id="JAUSUZ010000001">
    <property type="protein sequence ID" value="MDQ0371151.1"/>
    <property type="molecule type" value="Genomic_DNA"/>
</dbReference>
<dbReference type="InterPro" id="IPR050707">
    <property type="entry name" value="HTH_MetabolicPath_Reg"/>
</dbReference>
<dbReference type="Proteomes" id="UP001240236">
    <property type="component" value="Unassembled WGS sequence"/>
</dbReference>
<feature type="region of interest" description="Disordered" evidence="3">
    <location>
        <begin position="1"/>
        <end position="34"/>
    </location>
</feature>
<feature type="domain" description="HTH iclR-type" evidence="4">
    <location>
        <begin position="34"/>
        <end position="122"/>
    </location>
</feature>
<sequence length="245" mass="26087">MRHEQLPERHDLSVAGRRVVTESEESTPARSPGRGVLEGAFQLLHALPRTSPDGQVAQLVRLTRIPRPTVHRLLAQLREAGAVTLVDGHWSLASGLMGLARQVEPYAGLRESAAEVLRALRTGTGATASLVVPDDSFFLVLETVPGQTTLPVGHRPGDPMPDFSASGQVLAGRRATAPVHRNSGISSDHSAVQEGFTCYAVPVLLPSGRRAALQIASVDPRSTDRFAPMVHRAAASLQSLMVSPS</sequence>
<keyword evidence="2" id="KW-0804">Transcription</keyword>
<evidence type="ECO:0000259" key="4">
    <source>
        <dbReference type="SMART" id="SM00346"/>
    </source>
</evidence>
<dbReference type="PANTHER" id="PTHR30136:SF24">
    <property type="entry name" value="HTH-TYPE TRANSCRIPTIONAL REPRESSOR ALLR"/>
    <property type="match status" value="1"/>
</dbReference>
<dbReference type="Pfam" id="PF09339">
    <property type="entry name" value="HTH_IclR"/>
    <property type="match status" value="1"/>
</dbReference>
<dbReference type="InterPro" id="IPR005471">
    <property type="entry name" value="Tscrpt_reg_IclR_N"/>
</dbReference>
<dbReference type="SUPFAM" id="SSF55781">
    <property type="entry name" value="GAF domain-like"/>
    <property type="match status" value="1"/>
</dbReference>
<feature type="compositionally biased region" description="Basic and acidic residues" evidence="3">
    <location>
        <begin position="1"/>
        <end position="12"/>
    </location>
</feature>
<dbReference type="RefSeq" id="WP_307247701.1">
    <property type="nucleotide sequence ID" value="NZ_JAUSUZ010000001.1"/>
</dbReference>
<dbReference type="InterPro" id="IPR036388">
    <property type="entry name" value="WH-like_DNA-bd_sf"/>
</dbReference>
<dbReference type="SMART" id="SM00346">
    <property type="entry name" value="HTH_ICLR"/>
    <property type="match status" value="1"/>
</dbReference>
<evidence type="ECO:0000313" key="5">
    <source>
        <dbReference type="EMBL" id="MDQ0371151.1"/>
    </source>
</evidence>
<dbReference type="GO" id="GO:0003700">
    <property type="term" value="F:DNA-binding transcription factor activity"/>
    <property type="evidence" value="ECO:0007669"/>
    <property type="project" value="TreeGrafter"/>
</dbReference>
<evidence type="ECO:0000256" key="3">
    <source>
        <dbReference type="SAM" id="MobiDB-lite"/>
    </source>
</evidence>
<dbReference type="GO" id="GO:0045892">
    <property type="term" value="P:negative regulation of DNA-templated transcription"/>
    <property type="evidence" value="ECO:0007669"/>
    <property type="project" value="TreeGrafter"/>
</dbReference>
<reference evidence="5 6" key="1">
    <citation type="submission" date="2023-07" db="EMBL/GenBank/DDBJ databases">
        <title>Sequencing the genomes of 1000 actinobacteria strains.</title>
        <authorList>
            <person name="Klenk H.-P."/>
        </authorList>
    </citation>
    <scope>NUCLEOTIDE SEQUENCE [LARGE SCALE GENOMIC DNA]</scope>
    <source>
        <strain evidence="5 6">DSM 44709</strain>
    </source>
</reference>
<evidence type="ECO:0000313" key="6">
    <source>
        <dbReference type="Proteomes" id="UP001240236"/>
    </source>
</evidence>
<protein>
    <submittedName>
        <fullName evidence="5">DNA-binding IclR family transcriptional regulator</fullName>
    </submittedName>
</protein>
<dbReference type="AlphaFoldDB" id="A0AAE3W7P4"/>
<keyword evidence="5" id="KW-0238">DNA-binding</keyword>
<accession>A0AAE3W7P4</accession>
<dbReference type="SUPFAM" id="SSF46785">
    <property type="entry name" value="Winged helix' DNA-binding domain"/>
    <property type="match status" value="1"/>
</dbReference>
<proteinExistence type="predicted"/>
<dbReference type="Gene3D" id="3.30.450.40">
    <property type="match status" value="2"/>
</dbReference>